<evidence type="ECO:0000313" key="10">
    <source>
        <dbReference type="EMBL" id="MBT1698567.1"/>
    </source>
</evidence>
<evidence type="ECO:0000259" key="7">
    <source>
        <dbReference type="Pfam" id="PF01368"/>
    </source>
</evidence>
<dbReference type="InterPro" id="IPR038763">
    <property type="entry name" value="DHH_sf"/>
</dbReference>
<name>A0AAP2DNZ1_9BACT</name>
<dbReference type="GO" id="GO:0006310">
    <property type="term" value="P:DNA recombination"/>
    <property type="evidence" value="ECO:0007669"/>
    <property type="project" value="InterPro"/>
</dbReference>
<evidence type="ECO:0000313" key="11">
    <source>
        <dbReference type="Proteomes" id="UP001319200"/>
    </source>
</evidence>
<feature type="domain" description="DDH" evidence="7">
    <location>
        <begin position="80"/>
        <end position="229"/>
    </location>
</feature>
<evidence type="ECO:0000256" key="2">
    <source>
        <dbReference type="ARBA" id="ARBA00019841"/>
    </source>
</evidence>
<dbReference type="NCBIfam" id="TIGR00644">
    <property type="entry name" value="recJ"/>
    <property type="match status" value="1"/>
</dbReference>
<dbReference type="InterPro" id="IPR041122">
    <property type="entry name" value="RecJ_OB"/>
</dbReference>
<keyword evidence="5 10" id="KW-0269">Exonuclease</keyword>
<dbReference type="Pfam" id="PF02272">
    <property type="entry name" value="DHHA1"/>
    <property type="match status" value="1"/>
</dbReference>
<dbReference type="SUPFAM" id="SSF64182">
    <property type="entry name" value="DHH phosphoesterases"/>
    <property type="match status" value="1"/>
</dbReference>
<feature type="domain" description="DHHA1" evidence="8">
    <location>
        <begin position="351"/>
        <end position="441"/>
    </location>
</feature>
<comment type="similarity">
    <text evidence="1">Belongs to the RecJ family.</text>
</comment>
<dbReference type="InterPro" id="IPR001667">
    <property type="entry name" value="DDH_dom"/>
</dbReference>
<sequence length="567" mass="63834">MVKRWLYREIPSRERVEALSKAINTNAYLSTVLIQRGISDFDSAKKFFRPSLENLHDPFLMKDMDKAVKRLKFAIDNEEKILIYGDYDVDGTTAVSLVYSYLRKFYPNCEAYIPDRYSEGYGISLAGIDWAEQNGYSLIIALDCGIKSFELVRLAQQKGIDFIICDHHLPEETVPTAVAVLDPKQEDCNYPCRELSGCGLGFKLMQAYARLYRDEKDLYQFLDLVAVSIASDIVPIVDENRVLAYFGLKKLNEDPLPGLKALKDIAGIKNDLDVSGIVFTLGPRINAAGRVAHGRAAVELLIAKTEEEANALAAKINLSNDERKEFDSSITEEAIAMIETNNMVRPSKSTVLFKNTWHKGVIGIVAARCVEKFYRPTVILTESNNKITGSARSVYGFDLYNAILECSDLLEKFGGHKYAAGLTLDASNLEAFQQRFEEVVSSTITDEMLIPVIDIDLSIQFDAISPKFLNILKQMGPFGPENQKPVFEARNVYVFNSLSSFRDRHIKFLARQEGSDNVFQAVGFDMAEHYQQVARGDVFRMAFTVEENVYNGTTSVQLRIKDLKFDS</sequence>
<feature type="coiled-coil region" evidence="6">
    <location>
        <begin position="295"/>
        <end position="322"/>
    </location>
</feature>
<dbReference type="PANTHER" id="PTHR30255:SF2">
    <property type="entry name" value="SINGLE-STRANDED-DNA-SPECIFIC EXONUCLEASE RECJ"/>
    <property type="match status" value="1"/>
</dbReference>
<dbReference type="Gene3D" id="3.10.310.30">
    <property type="match status" value="1"/>
</dbReference>
<accession>A0AAP2DNZ1</accession>
<organism evidence="10 11">
    <name type="scientific">Chryseosolibacter histidini</name>
    <dbReference type="NCBI Taxonomy" id="2782349"/>
    <lineage>
        <taxon>Bacteria</taxon>
        <taxon>Pseudomonadati</taxon>
        <taxon>Bacteroidota</taxon>
        <taxon>Cytophagia</taxon>
        <taxon>Cytophagales</taxon>
        <taxon>Chryseotaleaceae</taxon>
        <taxon>Chryseosolibacter</taxon>
    </lineage>
</organism>
<dbReference type="GO" id="GO:0006281">
    <property type="term" value="P:DNA repair"/>
    <property type="evidence" value="ECO:0007669"/>
    <property type="project" value="InterPro"/>
</dbReference>
<dbReference type="GO" id="GO:0003676">
    <property type="term" value="F:nucleic acid binding"/>
    <property type="evidence" value="ECO:0007669"/>
    <property type="project" value="InterPro"/>
</dbReference>
<dbReference type="RefSeq" id="WP_254164933.1">
    <property type="nucleotide sequence ID" value="NZ_JAHESF010000016.1"/>
</dbReference>
<evidence type="ECO:0000256" key="4">
    <source>
        <dbReference type="ARBA" id="ARBA00022801"/>
    </source>
</evidence>
<keyword evidence="6" id="KW-0175">Coiled coil</keyword>
<evidence type="ECO:0000256" key="3">
    <source>
        <dbReference type="ARBA" id="ARBA00022722"/>
    </source>
</evidence>
<dbReference type="AlphaFoldDB" id="A0AAP2DNZ1"/>
<keyword evidence="3" id="KW-0540">Nuclease</keyword>
<dbReference type="GO" id="GO:0008409">
    <property type="term" value="F:5'-3' exonuclease activity"/>
    <property type="evidence" value="ECO:0007669"/>
    <property type="project" value="InterPro"/>
</dbReference>
<dbReference type="PANTHER" id="PTHR30255">
    <property type="entry name" value="SINGLE-STRANDED-DNA-SPECIFIC EXONUCLEASE RECJ"/>
    <property type="match status" value="1"/>
</dbReference>
<evidence type="ECO:0000259" key="8">
    <source>
        <dbReference type="Pfam" id="PF02272"/>
    </source>
</evidence>
<protein>
    <recommendedName>
        <fullName evidence="2">Single-stranded-DNA-specific exonuclease RecJ</fullName>
    </recommendedName>
</protein>
<reference evidence="10 11" key="1">
    <citation type="submission" date="2021-05" db="EMBL/GenBank/DDBJ databases">
        <title>A Polyphasic approach of four new species of the genus Ohtaekwangia: Ohtaekwangia histidinii sp. nov., Ohtaekwangia cretensis sp. nov., Ohtaekwangia indiensis sp. nov., Ohtaekwangia reichenbachii sp. nov. from diverse environment.</title>
        <authorList>
            <person name="Octaviana S."/>
        </authorList>
    </citation>
    <scope>NUCLEOTIDE SEQUENCE [LARGE SCALE GENOMIC DNA]</scope>
    <source>
        <strain evidence="10 11">PWU4</strain>
    </source>
</reference>
<keyword evidence="4" id="KW-0378">Hydrolase</keyword>
<evidence type="ECO:0000259" key="9">
    <source>
        <dbReference type="Pfam" id="PF17768"/>
    </source>
</evidence>
<dbReference type="Proteomes" id="UP001319200">
    <property type="component" value="Unassembled WGS sequence"/>
</dbReference>
<evidence type="ECO:0000256" key="1">
    <source>
        <dbReference type="ARBA" id="ARBA00005915"/>
    </source>
</evidence>
<keyword evidence="11" id="KW-1185">Reference proteome</keyword>
<comment type="caution">
    <text evidence="10">The sequence shown here is derived from an EMBL/GenBank/DDBJ whole genome shotgun (WGS) entry which is preliminary data.</text>
</comment>
<proteinExistence type="inferred from homology"/>
<gene>
    <name evidence="10" type="primary">recJ</name>
    <name evidence="10" type="ORF">KK083_16870</name>
</gene>
<dbReference type="InterPro" id="IPR004610">
    <property type="entry name" value="RecJ"/>
</dbReference>
<evidence type="ECO:0000256" key="6">
    <source>
        <dbReference type="SAM" id="Coils"/>
    </source>
</evidence>
<dbReference type="InterPro" id="IPR051673">
    <property type="entry name" value="SSDNA_exonuclease_RecJ"/>
</dbReference>
<dbReference type="Pfam" id="PF01368">
    <property type="entry name" value="DHH"/>
    <property type="match status" value="1"/>
</dbReference>
<dbReference type="Pfam" id="PF17768">
    <property type="entry name" value="RecJ_OB"/>
    <property type="match status" value="1"/>
</dbReference>
<feature type="domain" description="RecJ OB" evidence="9">
    <location>
        <begin position="455"/>
        <end position="562"/>
    </location>
</feature>
<dbReference type="EMBL" id="JAHESF010000016">
    <property type="protein sequence ID" value="MBT1698567.1"/>
    <property type="molecule type" value="Genomic_DNA"/>
</dbReference>
<dbReference type="Gene3D" id="3.90.1640.30">
    <property type="match status" value="1"/>
</dbReference>
<evidence type="ECO:0000256" key="5">
    <source>
        <dbReference type="ARBA" id="ARBA00022839"/>
    </source>
</evidence>
<dbReference type="InterPro" id="IPR003156">
    <property type="entry name" value="DHHA1_dom"/>
</dbReference>